<reference evidence="1 2" key="1">
    <citation type="journal article" date="2007" name="Appl. Environ. Microbiol.">
        <title>Isolation of key methanogens for global methane emission from rice paddy fields: a novel isolate affiliated with the clone cluster rice cluster I.</title>
        <authorList>
            <person name="Sakai S."/>
            <person name="Imachi H."/>
            <person name="Sekiguchi Y."/>
            <person name="Ohashi A."/>
            <person name="Harada H."/>
            <person name="Kamagata Y."/>
        </authorList>
    </citation>
    <scope>NUCLEOTIDE SEQUENCE [LARGE SCALE GENOMIC DNA]</scope>
    <source>
        <strain evidence="2">DSM 17711 / JCM 13418 / NBRC 101707 / SANAE</strain>
    </source>
</reference>
<reference evidence="1 2" key="2">
    <citation type="journal article" date="2008" name="Int. J. Syst. Evol. Microbiol.">
        <title>Methanocella paludicola gen. nov., sp. nov., a methane-producing archaeon, the first isolate of the lineage 'Rice Cluster I', and proposal of the new archaeal order Methanocellales ord. nov.</title>
        <authorList>
            <person name="Sakai S."/>
            <person name="Imachi H."/>
            <person name="Hanada S."/>
            <person name="Ohashi A."/>
            <person name="Harada H."/>
            <person name="Kamagata Y."/>
        </authorList>
    </citation>
    <scope>NUCLEOTIDE SEQUENCE [LARGE SCALE GENOMIC DNA]</scope>
    <source>
        <strain evidence="2">DSM 17711 / JCM 13418 / NBRC 101707 / SANAE</strain>
    </source>
</reference>
<evidence type="ECO:0000313" key="1">
    <source>
        <dbReference type="EMBL" id="BAI60734.1"/>
    </source>
</evidence>
<dbReference type="STRING" id="304371.MCP_0662"/>
<gene>
    <name evidence="1" type="ordered locus">MCP_0662</name>
</gene>
<dbReference type="EMBL" id="AP011532">
    <property type="protein sequence ID" value="BAI60734.1"/>
    <property type="molecule type" value="Genomic_DNA"/>
</dbReference>
<sequence length="276" mass="31851">MLKRDPLGGYMGIYEHDGEKIAYHVEGEGRPVLMTMGLSARGGSYDWRFIFDCLAGTFKVYALDVLGLEDERPRLSYGTGHYQKLVEGFMESVVGERMSIISGPIDAQYALKAAFEHTSLVEKILIVSPDGVRRIATHDTIGRSVTYRILRIPKIESVMYGNISSKRSMLIFLRKVYGRLEEKKARPLIESRMRQKYPPLSTLSERRFMEYSWSRSLMQAPMRLSKMIRKSRRIVGEMDDFRILRNSRLIVFQRSGELPMRKDALRFCDDAIKFLG</sequence>
<protein>
    <recommendedName>
        <fullName evidence="3">Alpha/beta hydrolase</fullName>
    </recommendedName>
</protein>
<dbReference type="AlphaFoldDB" id="D1YWB2"/>
<dbReference type="PANTHER" id="PTHR46438">
    <property type="entry name" value="ALPHA/BETA-HYDROLASES SUPERFAMILY PROTEIN"/>
    <property type="match status" value="1"/>
</dbReference>
<reference evidence="2" key="3">
    <citation type="journal article" date="2011" name="PLoS ONE">
        <title>Genome sequence of a mesophilic hydrogenotrophic methanogen Methanocella paludicola, the first cultivated representative of the order Methanocellales.</title>
        <authorList>
            <person name="Sakai S."/>
            <person name="Takaki Y."/>
            <person name="Shimamura S."/>
            <person name="Sekine M."/>
            <person name="Tajima T."/>
            <person name="Kosugi H."/>
            <person name="Ichikawa N."/>
            <person name="Tasumi E."/>
            <person name="Hiraki A.T."/>
            <person name="Shimizu A."/>
            <person name="Kato Y."/>
            <person name="Nishiko R."/>
            <person name="Mori K."/>
            <person name="Fujita N."/>
            <person name="Imachi H."/>
            <person name="Takai K."/>
        </authorList>
    </citation>
    <scope>NUCLEOTIDE SEQUENCE [LARGE SCALE GENOMIC DNA]</scope>
    <source>
        <strain evidence="2">DSM 17711 / JCM 13418 / NBRC 101707 / SANAE</strain>
    </source>
</reference>
<dbReference type="KEGG" id="mpd:MCP_0662"/>
<dbReference type="eggNOG" id="arCOG01653">
    <property type="taxonomic scope" value="Archaea"/>
</dbReference>
<keyword evidence="2" id="KW-1185">Reference proteome</keyword>
<dbReference type="Proteomes" id="UP000001882">
    <property type="component" value="Chromosome"/>
</dbReference>
<dbReference type="SUPFAM" id="SSF53474">
    <property type="entry name" value="alpha/beta-Hydrolases"/>
    <property type="match status" value="1"/>
</dbReference>
<dbReference type="InParanoid" id="D1YWB2"/>
<dbReference type="RefSeq" id="WP_012899414.1">
    <property type="nucleotide sequence ID" value="NC_013665.1"/>
</dbReference>
<evidence type="ECO:0008006" key="3">
    <source>
        <dbReference type="Google" id="ProtNLM"/>
    </source>
</evidence>
<name>D1YWB2_METPS</name>
<evidence type="ECO:0000313" key="2">
    <source>
        <dbReference type="Proteomes" id="UP000001882"/>
    </source>
</evidence>
<accession>D1YWB2</accession>
<dbReference type="InterPro" id="IPR029058">
    <property type="entry name" value="AB_hydrolase_fold"/>
</dbReference>
<dbReference type="Gene3D" id="3.40.50.1820">
    <property type="entry name" value="alpha/beta hydrolase"/>
    <property type="match status" value="1"/>
</dbReference>
<proteinExistence type="predicted"/>
<organism evidence="1 2">
    <name type="scientific">Methanocella paludicola (strain DSM 17711 / JCM 13418 / NBRC 101707 / SANAE)</name>
    <dbReference type="NCBI Taxonomy" id="304371"/>
    <lineage>
        <taxon>Archaea</taxon>
        <taxon>Methanobacteriati</taxon>
        <taxon>Methanobacteriota</taxon>
        <taxon>Stenosarchaea group</taxon>
        <taxon>Methanomicrobia</taxon>
        <taxon>Methanocellales</taxon>
        <taxon>Methanocellaceae</taxon>
        <taxon>Methanocella</taxon>
    </lineage>
</organism>
<dbReference type="OrthoDB" id="7466at2157"/>
<dbReference type="GeneID" id="8682661"/>
<dbReference type="PANTHER" id="PTHR46438:SF2">
    <property type="entry name" value="ALPHA_BETA-HYDROLASES SUPERFAMILY PROTEIN"/>
    <property type="match status" value="1"/>
</dbReference>